<keyword evidence="3" id="KW-1185">Reference proteome</keyword>
<dbReference type="AlphaFoldDB" id="A0A843TUJ0"/>
<dbReference type="EMBL" id="NMUH01000173">
    <property type="protein sequence ID" value="MQL73587.1"/>
    <property type="molecule type" value="Genomic_DNA"/>
</dbReference>
<name>A0A843TUJ0_COLES</name>
<gene>
    <name evidence="2" type="ORF">Taro_005943</name>
</gene>
<feature type="region of interest" description="Disordered" evidence="1">
    <location>
        <begin position="48"/>
        <end position="84"/>
    </location>
</feature>
<protein>
    <submittedName>
        <fullName evidence="2">Uncharacterized protein</fullName>
    </submittedName>
</protein>
<accession>A0A843TUJ0</accession>
<evidence type="ECO:0000313" key="3">
    <source>
        <dbReference type="Proteomes" id="UP000652761"/>
    </source>
</evidence>
<dbReference type="InterPro" id="IPR004252">
    <property type="entry name" value="Probable_transposase_24"/>
</dbReference>
<dbReference type="OrthoDB" id="914169at2759"/>
<proteinExistence type="predicted"/>
<feature type="compositionally biased region" description="Basic and acidic residues" evidence="1">
    <location>
        <begin position="69"/>
        <end position="81"/>
    </location>
</feature>
<organism evidence="2 3">
    <name type="scientific">Colocasia esculenta</name>
    <name type="common">Wild taro</name>
    <name type="synonym">Arum esculentum</name>
    <dbReference type="NCBI Taxonomy" id="4460"/>
    <lineage>
        <taxon>Eukaryota</taxon>
        <taxon>Viridiplantae</taxon>
        <taxon>Streptophyta</taxon>
        <taxon>Embryophyta</taxon>
        <taxon>Tracheophyta</taxon>
        <taxon>Spermatophyta</taxon>
        <taxon>Magnoliopsida</taxon>
        <taxon>Liliopsida</taxon>
        <taxon>Araceae</taxon>
        <taxon>Aroideae</taxon>
        <taxon>Colocasieae</taxon>
        <taxon>Colocasia</taxon>
    </lineage>
</organism>
<feature type="compositionally biased region" description="Polar residues" evidence="1">
    <location>
        <begin position="51"/>
        <end position="64"/>
    </location>
</feature>
<feature type="non-terminal residue" evidence="2">
    <location>
        <position position="1"/>
    </location>
</feature>
<dbReference type="Proteomes" id="UP000652761">
    <property type="component" value="Unassembled WGS sequence"/>
</dbReference>
<dbReference type="Pfam" id="PF03004">
    <property type="entry name" value="Transposase_24"/>
    <property type="match status" value="1"/>
</dbReference>
<comment type="caution">
    <text evidence="2">The sequence shown here is derived from an EMBL/GenBank/DDBJ whole genome shotgun (WGS) entry which is preliminary data.</text>
</comment>
<reference evidence="2" key="1">
    <citation type="submission" date="2017-07" db="EMBL/GenBank/DDBJ databases">
        <title>Taro Niue Genome Assembly and Annotation.</title>
        <authorList>
            <person name="Atibalentja N."/>
            <person name="Keating K."/>
            <person name="Fields C.J."/>
        </authorList>
    </citation>
    <scope>NUCLEOTIDE SEQUENCE</scope>
    <source>
        <strain evidence="2">Niue_2</strain>
        <tissue evidence="2">Leaf</tissue>
    </source>
</reference>
<evidence type="ECO:0000256" key="1">
    <source>
        <dbReference type="SAM" id="MobiDB-lite"/>
    </source>
</evidence>
<evidence type="ECO:0000313" key="2">
    <source>
        <dbReference type="EMBL" id="MQL73587.1"/>
    </source>
</evidence>
<sequence length="254" mass="28552">LWYLILILTRPTTSAPLPPAAGRLTTSAPLLPIAGPTTSALLPPAAGRLTASASPSHMASRSTPPSKPVHVDDETSHHEGEGSYNETMRAVWINEGNKIEPAQASQFITKTIQAHIPGPIHRFSDFPMDVQDLLFSMFWKNHRFTEHSHELRARSAWTSTARANFKHLMYNVRKTAERAWASTDKNEWKEHGPVWMRKEYWTELCDIWGAEKWNENSSKAKQNRAAHPEVNVHTSGSVSFATHKARLVSILLHL</sequence>